<keyword evidence="2" id="KW-1133">Transmembrane helix</keyword>
<gene>
    <name evidence="3" type="ORF">EVA_06025</name>
</gene>
<feature type="compositionally biased region" description="Polar residues" evidence="1">
    <location>
        <begin position="108"/>
        <end position="125"/>
    </location>
</feature>
<sequence length="171" mass="18944">MRRFFAFIACLLVMSCGSVKHVRQVRDTAVVTDSSAFDSCSLRKMVQSMVRESMTEILSTDLSSSMEIRQEKFSGPDSTGKTHLSERVTVIHNSRSKCYSERDVAKDSVNTGNESKDSLSASRTQSDVDETVMAQADKKPGTAGFVRALAWCGVFALILFVVFVLRKSRLI</sequence>
<evidence type="ECO:0000256" key="1">
    <source>
        <dbReference type="SAM" id="MobiDB-lite"/>
    </source>
</evidence>
<evidence type="ECO:0000256" key="2">
    <source>
        <dbReference type="SAM" id="Phobius"/>
    </source>
</evidence>
<organism evidence="3">
    <name type="scientific">gut metagenome</name>
    <dbReference type="NCBI Taxonomy" id="749906"/>
    <lineage>
        <taxon>unclassified sequences</taxon>
        <taxon>metagenomes</taxon>
        <taxon>organismal metagenomes</taxon>
    </lineage>
</organism>
<feature type="region of interest" description="Disordered" evidence="1">
    <location>
        <begin position="102"/>
        <end position="128"/>
    </location>
</feature>
<proteinExistence type="predicted"/>
<evidence type="ECO:0000313" key="3">
    <source>
        <dbReference type="EMBL" id="EJX05867.1"/>
    </source>
</evidence>
<keyword evidence="2" id="KW-0812">Transmembrane</keyword>
<feature type="transmembrane region" description="Helical" evidence="2">
    <location>
        <begin position="145"/>
        <end position="165"/>
    </location>
</feature>
<protein>
    <submittedName>
        <fullName evidence="3">Secreted protein</fullName>
    </submittedName>
</protein>
<comment type="caution">
    <text evidence="3">The sequence shown here is derived from an EMBL/GenBank/DDBJ whole genome shotgun (WGS) entry which is preliminary data.</text>
</comment>
<keyword evidence="2" id="KW-0472">Membrane</keyword>
<reference evidence="3" key="1">
    <citation type="journal article" date="2012" name="PLoS ONE">
        <title>Gene sets for utilization of primary and secondary nutrition supplies in the distal gut of endangered iberian lynx.</title>
        <authorList>
            <person name="Alcaide M."/>
            <person name="Messina E."/>
            <person name="Richter M."/>
            <person name="Bargiela R."/>
            <person name="Peplies J."/>
            <person name="Huws S.A."/>
            <person name="Newbold C.J."/>
            <person name="Golyshin P.N."/>
            <person name="Simon M.A."/>
            <person name="Lopez G."/>
            <person name="Yakimov M.M."/>
            <person name="Ferrer M."/>
        </authorList>
    </citation>
    <scope>NUCLEOTIDE SEQUENCE</scope>
</reference>
<dbReference type="PROSITE" id="PS51257">
    <property type="entry name" value="PROKAR_LIPOPROTEIN"/>
    <property type="match status" value="1"/>
</dbReference>
<dbReference type="EMBL" id="AMCI01001335">
    <property type="protein sequence ID" value="EJX05867.1"/>
    <property type="molecule type" value="Genomic_DNA"/>
</dbReference>
<accession>J9GEU8</accession>
<dbReference type="AlphaFoldDB" id="J9GEU8"/>
<name>J9GEU8_9ZZZZ</name>